<dbReference type="Proteomes" id="UP000015101">
    <property type="component" value="Unassembled WGS sequence"/>
</dbReference>
<proteinExistence type="predicted"/>
<dbReference type="EnsemblMetazoa" id="HelroT178530">
    <property type="protein sequence ID" value="HelroP178530"/>
    <property type="gene ID" value="HelroG178530"/>
</dbReference>
<name>T1FDB6_HELRO</name>
<feature type="transmembrane region" description="Helical" evidence="1">
    <location>
        <begin position="106"/>
        <end position="126"/>
    </location>
</feature>
<dbReference type="EMBL" id="KB097456">
    <property type="protein sequence ID" value="ESN97082.1"/>
    <property type="molecule type" value="Genomic_DNA"/>
</dbReference>
<accession>T1FDB6</accession>
<dbReference type="InterPro" id="IPR055469">
    <property type="entry name" value="DUF7041"/>
</dbReference>
<dbReference type="Pfam" id="PF23055">
    <property type="entry name" value="DUF7041"/>
    <property type="match status" value="1"/>
</dbReference>
<reference evidence="4" key="3">
    <citation type="submission" date="2015-06" db="UniProtKB">
        <authorList>
            <consortium name="EnsemblMetazoa"/>
        </authorList>
    </citation>
    <scope>IDENTIFICATION</scope>
</reference>
<evidence type="ECO:0000259" key="2">
    <source>
        <dbReference type="Pfam" id="PF23055"/>
    </source>
</evidence>
<dbReference type="InParanoid" id="T1FDB6"/>
<reference evidence="5" key="1">
    <citation type="submission" date="2012-12" db="EMBL/GenBank/DDBJ databases">
        <authorList>
            <person name="Hellsten U."/>
            <person name="Grimwood J."/>
            <person name="Chapman J.A."/>
            <person name="Shapiro H."/>
            <person name="Aerts A."/>
            <person name="Otillar R.P."/>
            <person name="Terry A.Y."/>
            <person name="Boore J.L."/>
            <person name="Simakov O."/>
            <person name="Marletaz F."/>
            <person name="Cho S.-J."/>
            <person name="Edsinger-Gonzales E."/>
            <person name="Havlak P."/>
            <person name="Kuo D.-H."/>
            <person name="Larsson T."/>
            <person name="Lv J."/>
            <person name="Arendt D."/>
            <person name="Savage R."/>
            <person name="Osoegawa K."/>
            <person name="de Jong P."/>
            <person name="Lindberg D.R."/>
            <person name="Seaver E.C."/>
            <person name="Weisblat D.A."/>
            <person name="Putnam N.H."/>
            <person name="Grigoriev I.V."/>
            <person name="Rokhsar D.S."/>
        </authorList>
    </citation>
    <scope>NUCLEOTIDE SEQUENCE</scope>
</reference>
<keyword evidence="1" id="KW-0812">Transmembrane</keyword>
<keyword evidence="5" id="KW-1185">Reference proteome</keyword>
<keyword evidence="1" id="KW-0472">Membrane</keyword>
<reference evidence="3 5" key="2">
    <citation type="journal article" date="2013" name="Nature">
        <title>Insights into bilaterian evolution from three spiralian genomes.</title>
        <authorList>
            <person name="Simakov O."/>
            <person name="Marletaz F."/>
            <person name="Cho S.J."/>
            <person name="Edsinger-Gonzales E."/>
            <person name="Havlak P."/>
            <person name="Hellsten U."/>
            <person name="Kuo D.H."/>
            <person name="Larsson T."/>
            <person name="Lv J."/>
            <person name="Arendt D."/>
            <person name="Savage R."/>
            <person name="Osoegawa K."/>
            <person name="de Jong P."/>
            <person name="Grimwood J."/>
            <person name="Chapman J.A."/>
            <person name="Shapiro H."/>
            <person name="Aerts A."/>
            <person name="Otillar R.P."/>
            <person name="Terry A.Y."/>
            <person name="Boore J.L."/>
            <person name="Grigoriev I.V."/>
            <person name="Lindberg D.R."/>
            <person name="Seaver E.C."/>
            <person name="Weisblat D.A."/>
            <person name="Putnam N.H."/>
            <person name="Rokhsar D.S."/>
        </authorList>
    </citation>
    <scope>NUCLEOTIDE SEQUENCE</scope>
</reference>
<dbReference type="KEGG" id="hro:HELRODRAFT_178530"/>
<dbReference type="AlphaFoldDB" id="T1FDB6"/>
<dbReference type="EMBL" id="AMQM01006465">
    <property type="status" value="NOT_ANNOTATED_CDS"/>
    <property type="molecule type" value="Genomic_DNA"/>
</dbReference>
<dbReference type="RefSeq" id="XP_009024863.1">
    <property type="nucleotide sequence ID" value="XM_009026615.1"/>
</dbReference>
<evidence type="ECO:0000313" key="5">
    <source>
        <dbReference type="Proteomes" id="UP000015101"/>
    </source>
</evidence>
<gene>
    <name evidence="4" type="primary">20206815</name>
    <name evidence="3" type="ORF">HELRODRAFT_178530</name>
</gene>
<feature type="transmembrane region" description="Helical" evidence="1">
    <location>
        <begin position="77"/>
        <end position="99"/>
    </location>
</feature>
<evidence type="ECO:0000313" key="4">
    <source>
        <dbReference type="EnsemblMetazoa" id="HelroP178530"/>
    </source>
</evidence>
<dbReference type="GeneID" id="20206815"/>
<feature type="transmembrane region" description="Helical" evidence="1">
    <location>
        <begin position="132"/>
        <end position="151"/>
    </location>
</feature>
<keyword evidence="1" id="KW-1133">Transmembrane helix</keyword>
<evidence type="ECO:0000313" key="3">
    <source>
        <dbReference type="EMBL" id="ESN97082.1"/>
    </source>
</evidence>
<sequence length="261" mass="29873">MFNVYMFNSIELSKIIRHVTILMPYPLYPCSNFPPRFCAFMSQGDRSSCMTKLLDKLKCRLNELKEHVNMEFERNPYLVIFLGTVCIFSSLPLVGFIIFAVFSTMVFLAIFLIAEGVLLACSLLFFVGASMLMLIVGCFAAVLVTISYLGYKQIGKKYEDARGKIKTKTMFQPNDDPIAILPLFKKTASTDWFENSEMQFQLRNVMCKTTRFYHVIISLPLDIVSNLSLKVQRGTDYDALKAELLSTFKQTKPEPFQEKES</sequence>
<evidence type="ECO:0000256" key="1">
    <source>
        <dbReference type="SAM" id="Phobius"/>
    </source>
</evidence>
<feature type="domain" description="DUF7041" evidence="2">
    <location>
        <begin position="190"/>
        <end position="256"/>
    </location>
</feature>
<dbReference type="CTD" id="20206815"/>
<organism evidence="4 5">
    <name type="scientific">Helobdella robusta</name>
    <name type="common">Californian leech</name>
    <dbReference type="NCBI Taxonomy" id="6412"/>
    <lineage>
        <taxon>Eukaryota</taxon>
        <taxon>Metazoa</taxon>
        <taxon>Spiralia</taxon>
        <taxon>Lophotrochozoa</taxon>
        <taxon>Annelida</taxon>
        <taxon>Clitellata</taxon>
        <taxon>Hirudinea</taxon>
        <taxon>Rhynchobdellida</taxon>
        <taxon>Glossiphoniidae</taxon>
        <taxon>Helobdella</taxon>
    </lineage>
</organism>
<dbReference type="Pfam" id="PF16015">
    <property type="entry name" value="Promethin"/>
    <property type="match status" value="1"/>
</dbReference>
<dbReference type="HOGENOM" id="CLU_1066647_0_0_1"/>
<protein>
    <recommendedName>
        <fullName evidence="2">DUF7041 domain-containing protein</fullName>
    </recommendedName>
</protein>